<evidence type="ECO:0000256" key="1">
    <source>
        <dbReference type="SAM" id="MobiDB-lite"/>
    </source>
</evidence>
<evidence type="ECO:0000313" key="2">
    <source>
        <dbReference type="EMBL" id="CAI2171647.1"/>
    </source>
</evidence>
<dbReference type="Gene3D" id="3.30.160.20">
    <property type="match status" value="1"/>
</dbReference>
<organism evidence="2 3">
    <name type="scientific">Funneliformis geosporum</name>
    <dbReference type="NCBI Taxonomy" id="1117311"/>
    <lineage>
        <taxon>Eukaryota</taxon>
        <taxon>Fungi</taxon>
        <taxon>Fungi incertae sedis</taxon>
        <taxon>Mucoromycota</taxon>
        <taxon>Glomeromycotina</taxon>
        <taxon>Glomeromycetes</taxon>
        <taxon>Glomerales</taxon>
        <taxon>Glomeraceae</taxon>
        <taxon>Funneliformis</taxon>
    </lineage>
</organism>
<feature type="region of interest" description="Disordered" evidence="1">
    <location>
        <begin position="145"/>
        <end position="166"/>
    </location>
</feature>
<name>A0A9W4SJ12_9GLOM</name>
<gene>
    <name evidence="2" type="ORF">FWILDA_LOCUS5185</name>
</gene>
<protein>
    <submittedName>
        <fullName evidence="2">10493_t:CDS:1</fullName>
    </submittedName>
</protein>
<sequence length="550" mass="63049">MYNSLSSSCSTGFIGSSCYGLPVNNDTLEKIYCNIPATEVLEEMYKTLKLDIPPMYTFRQETISQKYFCSAGFIKIWYDTKETFSDKEGAKEAAARNLLKIIMSLEEHEKFLQVLREKLKKNQEANDDGGLSNFMKNLHLNIPKKKKNKNKHNPTVTGRPRRSKKSFDMQVNTPKLGKKHRKKLRKNQQAMAAINQNFNQESKPKKVQFDDRILILGEDVIPKSNRSNGIRSIMSQRRKNSTGTSSLYGAISNNSPETYQILVEEFAEKDKICVPASKLLDEFCTITNISKPRYEFCDDGYGNYVAEILVGEVKYKGERVFWYPDEAQECVAEIAFNVLYAKIDENTRMEFKRRIHHAFNMPKEMQTPLTISQQGYESQNHVPAYPNYSGNPCIQQPFGMTSQLPPPIYHNNPMEFTSQPIFNLPPTTLAAPFSTHHAPNLESVQQQTRQEIPVNIPTKRANRTDVSQQQKEPIAQYYPNILYKLVNENDWGIIEYQFSNTSKGYRCTCHARKLKFISNPCADKESAKNQAAKIAFLAFLEYGNSDENLV</sequence>
<dbReference type="OrthoDB" id="2393638at2759"/>
<comment type="caution">
    <text evidence="2">The sequence shown here is derived from an EMBL/GenBank/DDBJ whole genome shotgun (WGS) entry which is preliminary data.</text>
</comment>
<keyword evidence="3" id="KW-1185">Reference proteome</keyword>
<reference evidence="2" key="1">
    <citation type="submission" date="2022-08" db="EMBL/GenBank/DDBJ databases">
        <authorList>
            <person name="Kallberg Y."/>
            <person name="Tangrot J."/>
            <person name="Rosling A."/>
        </authorList>
    </citation>
    <scope>NUCLEOTIDE SEQUENCE</scope>
    <source>
        <strain evidence="2">Wild A</strain>
    </source>
</reference>
<evidence type="ECO:0000313" key="3">
    <source>
        <dbReference type="Proteomes" id="UP001153678"/>
    </source>
</evidence>
<proteinExistence type="predicted"/>
<dbReference type="Proteomes" id="UP001153678">
    <property type="component" value="Unassembled WGS sequence"/>
</dbReference>
<dbReference type="AlphaFoldDB" id="A0A9W4SJ12"/>
<accession>A0A9W4SJ12</accession>
<dbReference type="EMBL" id="CAMKVN010000842">
    <property type="protein sequence ID" value="CAI2171647.1"/>
    <property type="molecule type" value="Genomic_DNA"/>
</dbReference>